<feature type="domain" description="Calx-beta" evidence="10">
    <location>
        <begin position="14"/>
        <end position="113"/>
    </location>
</feature>
<name>A0A812TK49_9DINO</name>
<dbReference type="SMART" id="SM00237">
    <property type="entry name" value="Calx_beta"/>
    <property type="match status" value="1"/>
</dbReference>
<dbReference type="SUPFAM" id="SSF141072">
    <property type="entry name" value="CalX-like"/>
    <property type="match status" value="1"/>
</dbReference>
<dbReference type="Proteomes" id="UP000604046">
    <property type="component" value="Unassembled WGS sequence"/>
</dbReference>
<feature type="transmembrane region" description="Helical" evidence="9">
    <location>
        <begin position="305"/>
        <end position="323"/>
    </location>
</feature>
<dbReference type="GO" id="GO:0005524">
    <property type="term" value="F:ATP binding"/>
    <property type="evidence" value="ECO:0007669"/>
    <property type="project" value="InterPro"/>
</dbReference>
<evidence type="ECO:0000256" key="3">
    <source>
        <dbReference type="ARBA" id="ARBA00022729"/>
    </source>
</evidence>
<organism evidence="11 12">
    <name type="scientific">Symbiodinium natans</name>
    <dbReference type="NCBI Taxonomy" id="878477"/>
    <lineage>
        <taxon>Eukaryota</taxon>
        <taxon>Sar</taxon>
        <taxon>Alveolata</taxon>
        <taxon>Dinophyceae</taxon>
        <taxon>Suessiales</taxon>
        <taxon>Symbiodiniaceae</taxon>
        <taxon>Symbiodinium</taxon>
    </lineage>
</organism>
<evidence type="ECO:0000256" key="5">
    <source>
        <dbReference type="ARBA" id="ARBA00022837"/>
    </source>
</evidence>
<evidence type="ECO:0000313" key="11">
    <source>
        <dbReference type="EMBL" id="CAE7530256.1"/>
    </source>
</evidence>
<dbReference type="GO" id="GO:0042626">
    <property type="term" value="F:ATPase-coupled transmembrane transporter activity"/>
    <property type="evidence" value="ECO:0007669"/>
    <property type="project" value="TreeGrafter"/>
</dbReference>
<evidence type="ECO:0000256" key="9">
    <source>
        <dbReference type="SAM" id="Phobius"/>
    </source>
</evidence>
<dbReference type="Gene3D" id="2.60.40.2030">
    <property type="match status" value="1"/>
</dbReference>
<dbReference type="AlphaFoldDB" id="A0A812TK49"/>
<accession>A0A812TK49</accession>
<feature type="region of interest" description="Disordered" evidence="8">
    <location>
        <begin position="1"/>
        <end position="24"/>
    </location>
</feature>
<comment type="subcellular location">
    <subcellularLocation>
        <location evidence="1">Membrane</location>
        <topology evidence="1">Multi-pass membrane protein</topology>
    </subcellularLocation>
</comment>
<keyword evidence="3" id="KW-0732">Signal</keyword>
<keyword evidence="5" id="KW-0106">Calcium</keyword>
<keyword evidence="2 9" id="KW-0812">Transmembrane</keyword>
<reference evidence="11" key="1">
    <citation type="submission" date="2021-02" db="EMBL/GenBank/DDBJ databases">
        <authorList>
            <person name="Dougan E. K."/>
            <person name="Rhodes N."/>
            <person name="Thang M."/>
            <person name="Chan C."/>
        </authorList>
    </citation>
    <scope>NUCLEOTIDE SEQUENCE</scope>
</reference>
<evidence type="ECO:0000256" key="2">
    <source>
        <dbReference type="ARBA" id="ARBA00022692"/>
    </source>
</evidence>
<feature type="region of interest" description="Disordered" evidence="8">
    <location>
        <begin position="529"/>
        <end position="556"/>
    </location>
</feature>
<evidence type="ECO:0000256" key="8">
    <source>
        <dbReference type="SAM" id="MobiDB-lite"/>
    </source>
</evidence>
<evidence type="ECO:0000256" key="7">
    <source>
        <dbReference type="ARBA" id="ARBA00023136"/>
    </source>
</evidence>
<dbReference type="Pfam" id="PF03160">
    <property type="entry name" value="Calx-beta"/>
    <property type="match status" value="1"/>
</dbReference>
<feature type="compositionally biased region" description="Acidic residues" evidence="8">
    <location>
        <begin position="534"/>
        <end position="544"/>
    </location>
</feature>
<feature type="non-terminal residue" evidence="11">
    <location>
        <position position="745"/>
    </location>
</feature>
<dbReference type="InterPro" id="IPR039421">
    <property type="entry name" value="Type_1_exporter"/>
</dbReference>
<feature type="transmembrane region" description="Helical" evidence="9">
    <location>
        <begin position="229"/>
        <end position="249"/>
    </location>
</feature>
<dbReference type="OrthoDB" id="6593433at2759"/>
<feature type="transmembrane region" description="Helical" evidence="9">
    <location>
        <begin position="329"/>
        <end position="350"/>
    </location>
</feature>
<gene>
    <name evidence="11" type="primary">ABCB10</name>
    <name evidence="11" type="ORF">SNAT2548_LOCUS29698</name>
</gene>
<dbReference type="Gene3D" id="1.20.1560.10">
    <property type="entry name" value="ABC transporter type 1, transmembrane domain"/>
    <property type="match status" value="1"/>
</dbReference>
<evidence type="ECO:0000259" key="10">
    <source>
        <dbReference type="SMART" id="SM00237"/>
    </source>
</evidence>
<evidence type="ECO:0000256" key="6">
    <source>
        <dbReference type="ARBA" id="ARBA00022989"/>
    </source>
</evidence>
<dbReference type="EMBL" id="CAJNDS010002572">
    <property type="protein sequence ID" value="CAE7530256.1"/>
    <property type="molecule type" value="Genomic_DNA"/>
</dbReference>
<keyword evidence="7 9" id="KW-0472">Membrane</keyword>
<dbReference type="PANTHER" id="PTHR24221">
    <property type="entry name" value="ATP-BINDING CASSETTE SUB-FAMILY B"/>
    <property type="match status" value="1"/>
</dbReference>
<dbReference type="InterPro" id="IPR003644">
    <property type="entry name" value="Calx_beta"/>
</dbReference>
<evidence type="ECO:0000256" key="1">
    <source>
        <dbReference type="ARBA" id="ARBA00004141"/>
    </source>
</evidence>
<dbReference type="GO" id="GO:0016887">
    <property type="term" value="F:ATP hydrolysis activity"/>
    <property type="evidence" value="ECO:0007669"/>
    <property type="project" value="InterPro"/>
</dbReference>
<sequence>MAADPQFVRVVPDPSGEDGSPNTGDLVQFTTAIYFVEEDEDFLEVDIMRLGNLRGTVTVDYYTEDGSAKAGKQYQRAAGQVVFNDGEYRQSIQIQTISNKFWSPTLEFKIHLANPAGGSVGIHLRSCRVKVIDGDTFPSSKHHDLLKQGEEGVKKIRSISLLWEYWKLCLLQVPGIGVRTFVTLIVDEFRNIKRLTVLLLQVYLVDVVFNTTDAESQEQLIGSSRKETAIFVGILIAAPMFLVHIAALIKARMDLKGHLQLFLQRSLYRKYLNYSEESRSSVPPALMQSAITRESDEAAASFGKVLDLVAIVCQLGIFAYFTIAENPTAMYFIVAMPVSMLIYFTIMSLCRGPRDQWKEVEDSMLFLVDEVCHRYRLVADYFQRPQMNEEFQKTSGDLQRQMVPDHLRDANDNMFPKWLGPFFMGLYVAIEANRVLDNSLSLGTFLATVGIMKDISEEFEEGYAIILELSQFYYSVVDLTVFFNKDTDLRTWKAVNRKRREESKKARDASFAKPAPAVPADASLAKTAPAVPGEMEEAAEEAEAPPEPAEAPQEPSADMEVVYKTDLIPIRIEGMCYSREKPIFTNVNVSVQQGQLVAVTGPHGSGKATLLRLLGHVVFPQEGFIFIPSHLRVLHVTQEALLMNLSPWRNLVFGCTDPSTVDAERVRNILERMQMKATLKLIASDVARHSKGEPAQELSESSGDSWMGSITYTEKVKLHLARAFIMNPEVMVLQRPLHHYDANTS</sequence>
<dbReference type="InterPro" id="IPR036640">
    <property type="entry name" value="ABC1_TM_sf"/>
</dbReference>
<dbReference type="InterPro" id="IPR038081">
    <property type="entry name" value="CalX-like_sf"/>
</dbReference>
<keyword evidence="6 9" id="KW-1133">Transmembrane helix</keyword>
<dbReference type="InterPro" id="IPR003439">
    <property type="entry name" value="ABC_transporter-like_ATP-bd"/>
</dbReference>
<dbReference type="GO" id="GO:0016020">
    <property type="term" value="C:membrane"/>
    <property type="evidence" value="ECO:0007669"/>
    <property type="project" value="UniProtKB-SubCell"/>
</dbReference>
<protein>
    <submittedName>
        <fullName evidence="11">ABCB10 protein</fullName>
    </submittedName>
</protein>
<proteinExistence type="predicted"/>
<dbReference type="PANTHER" id="PTHR24221:SF648">
    <property type="entry name" value="ABC-TYPE TRANSPORTER ATR1"/>
    <property type="match status" value="1"/>
</dbReference>
<dbReference type="Pfam" id="PF00005">
    <property type="entry name" value="ABC_tran"/>
    <property type="match status" value="1"/>
</dbReference>
<dbReference type="SUPFAM" id="SSF52540">
    <property type="entry name" value="P-loop containing nucleoside triphosphate hydrolases"/>
    <property type="match status" value="1"/>
</dbReference>
<dbReference type="Gene3D" id="3.40.50.300">
    <property type="entry name" value="P-loop containing nucleotide triphosphate hydrolases"/>
    <property type="match status" value="1"/>
</dbReference>
<comment type="caution">
    <text evidence="11">The sequence shown here is derived from an EMBL/GenBank/DDBJ whole genome shotgun (WGS) entry which is preliminary data.</text>
</comment>
<dbReference type="GO" id="GO:0007154">
    <property type="term" value="P:cell communication"/>
    <property type="evidence" value="ECO:0007669"/>
    <property type="project" value="InterPro"/>
</dbReference>
<dbReference type="InterPro" id="IPR027417">
    <property type="entry name" value="P-loop_NTPase"/>
</dbReference>
<evidence type="ECO:0000313" key="12">
    <source>
        <dbReference type="Proteomes" id="UP000604046"/>
    </source>
</evidence>
<keyword evidence="12" id="KW-1185">Reference proteome</keyword>
<dbReference type="SUPFAM" id="SSF90123">
    <property type="entry name" value="ABC transporter transmembrane region"/>
    <property type="match status" value="1"/>
</dbReference>
<keyword evidence="4" id="KW-0677">Repeat</keyword>
<evidence type="ECO:0000256" key="4">
    <source>
        <dbReference type="ARBA" id="ARBA00022737"/>
    </source>
</evidence>